<dbReference type="InterPro" id="IPR004821">
    <property type="entry name" value="Cyt_trans-like"/>
</dbReference>
<name>A0A4R1L3L8_9BACT</name>
<dbReference type="OrthoDB" id="5295945at2"/>
<comment type="catalytic activity">
    <reaction evidence="10 11">
        <text>nicotinate beta-D-ribonucleotide + ATP + H(+) = deamido-NAD(+) + diphosphate</text>
        <dbReference type="Rhea" id="RHEA:22860"/>
        <dbReference type="ChEBI" id="CHEBI:15378"/>
        <dbReference type="ChEBI" id="CHEBI:30616"/>
        <dbReference type="ChEBI" id="CHEBI:33019"/>
        <dbReference type="ChEBI" id="CHEBI:57502"/>
        <dbReference type="ChEBI" id="CHEBI:58437"/>
        <dbReference type="EC" id="2.7.7.18"/>
    </reaction>
</comment>
<comment type="similarity">
    <text evidence="3 11">Belongs to the NadD family.</text>
</comment>
<evidence type="ECO:0000256" key="2">
    <source>
        <dbReference type="ARBA" id="ARBA00005019"/>
    </source>
</evidence>
<keyword evidence="14" id="KW-1185">Reference proteome</keyword>
<evidence type="ECO:0000259" key="12">
    <source>
        <dbReference type="Pfam" id="PF01467"/>
    </source>
</evidence>
<dbReference type="EMBL" id="SMGK01000003">
    <property type="protein sequence ID" value="TCK72635.1"/>
    <property type="molecule type" value="Genomic_DNA"/>
</dbReference>
<dbReference type="Gene3D" id="3.40.50.620">
    <property type="entry name" value="HUPs"/>
    <property type="match status" value="1"/>
</dbReference>
<comment type="function">
    <text evidence="1 11">Catalyzes the reversible adenylation of nicotinate mononucleotide (NaMN) to nicotinic acid adenine dinucleotide (NaAD).</text>
</comment>
<gene>
    <name evidence="11" type="primary">nadD</name>
    <name evidence="13" type="ORF">C7378_2221</name>
</gene>
<dbReference type="GO" id="GO:0004515">
    <property type="term" value="F:nicotinate-nucleotide adenylyltransferase activity"/>
    <property type="evidence" value="ECO:0007669"/>
    <property type="project" value="UniProtKB-UniRule"/>
</dbReference>
<proteinExistence type="inferred from homology"/>
<keyword evidence="8 11" id="KW-0067">ATP-binding</keyword>
<dbReference type="InterPro" id="IPR014729">
    <property type="entry name" value="Rossmann-like_a/b/a_fold"/>
</dbReference>
<evidence type="ECO:0000313" key="14">
    <source>
        <dbReference type="Proteomes" id="UP000295210"/>
    </source>
</evidence>
<protein>
    <recommendedName>
        <fullName evidence="11">Probable nicotinate-nucleotide adenylyltransferase</fullName>
        <ecNumber evidence="11">2.7.7.18</ecNumber>
    </recommendedName>
    <alternativeName>
        <fullName evidence="11">Deamido-NAD(+) diphosphorylase</fullName>
    </alternativeName>
    <alternativeName>
        <fullName evidence="11">Deamido-NAD(+) pyrophosphorylase</fullName>
    </alternativeName>
    <alternativeName>
        <fullName evidence="11">Nicotinate mononucleotide adenylyltransferase</fullName>
        <shortName evidence="11">NaMN adenylyltransferase</shortName>
    </alternativeName>
</protein>
<dbReference type="EC" id="2.7.7.18" evidence="11"/>
<accession>A0A4R1L3L8</accession>
<organism evidence="13 14">
    <name type="scientific">Acidipila rosea</name>
    <dbReference type="NCBI Taxonomy" id="768535"/>
    <lineage>
        <taxon>Bacteria</taxon>
        <taxon>Pseudomonadati</taxon>
        <taxon>Acidobacteriota</taxon>
        <taxon>Terriglobia</taxon>
        <taxon>Terriglobales</taxon>
        <taxon>Acidobacteriaceae</taxon>
        <taxon>Acidipila</taxon>
    </lineage>
</organism>
<dbReference type="Pfam" id="PF01467">
    <property type="entry name" value="CTP_transf_like"/>
    <property type="match status" value="1"/>
</dbReference>
<dbReference type="Proteomes" id="UP000295210">
    <property type="component" value="Unassembled WGS sequence"/>
</dbReference>
<keyword evidence="5 11" id="KW-0808">Transferase</keyword>
<evidence type="ECO:0000256" key="10">
    <source>
        <dbReference type="ARBA" id="ARBA00048721"/>
    </source>
</evidence>
<dbReference type="UniPathway" id="UPA00253">
    <property type="reaction ID" value="UER00332"/>
</dbReference>
<dbReference type="HAMAP" id="MF_00244">
    <property type="entry name" value="NaMN_adenylyltr"/>
    <property type="match status" value="1"/>
</dbReference>
<dbReference type="PANTHER" id="PTHR39321">
    <property type="entry name" value="NICOTINATE-NUCLEOTIDE ADENYLYLTRANSFERASE-RELATED"/>
    <property type="match status" value="1"/>
</dbReference>
<evidence type="ECO:0000256" key="7">
    <source>
        <dbReference type="ARBA" id="ARBA00022741"/>
    </source>
</evidence>
<dbReference type="AlphaFoldDB" id="A0A4R1L3L8"/>
<evidence type="ECO:0000256" key="9">
    <source>
        <dbReference type="ARBA" id="ARBA00023027"/>
    </source>
</evidence>
<feature type="domain" description="Cytidyltransferase-like" evidence="12">
    <location>
        <begin position="5"/>
        <end position="194"/>
    </location>
</feature>
<dbReference type="GO" id="GO:0009435">
    <property type="term" value="P:NAD+ biosynthetic process"/>
    <property type="evidence" value="ECO:0007669"/>
    <property type="project" value="UniProtKB-UniRule"/>
</dbReference>
<evidence type="ECO:0000256" key="5">
    <source>
        <dbReference type="ARBA" id="ARBA00022679"/>
    </source>
</evidence>
<reference evidence="13 14" key="1">
    <citation type="submission" date="2019-03" db="EMBL/GenBank/DDBJ databases">
        <title>Genomic Encyclopedia of Type Strains, Phase IV (KMG-IV): sequencing the most valuable type-strain genomes for metagenomic binning, comparative biology and taxonomic classification.</title>
        <authorList>
            <person name="Goeker M."/>
        </authorList>
    </citation>
    <scope>NUCLEOTIDE SEQUENCE [LARGE SCALE GENOMIC DNA]</scope>
    <source>
        <strain evidence="13 14">DSM 103428</strain>
    </source>
</reference>
<keyword evidence="7 11" id="KW-0547">Nucleotide-binding</keyword>
<evidence type="ECO:0000256" key="8">
    <source>
        <dbReference type="ARBA" id="ARBA00022840"/>
    </source>
</evidence>
<evidence type="ECO:0000256" key="3">
    <source>
        <dbReference type="ARBA" id="ARBA00009014"/>
    </source>
</evidence>
<dbReference type="RefSeq" id="WP_131996237.1">
    <property type="nucleotide sequence ID" value="NZ_SMGK01000003.1"/>
</dbReference>
<evidence type="ECO:0000313" key="13">
    <source>
        <dbReference type="EMBL" id="TCK72635.1"/>
    </source>
</evidence>
<evidence type="ECO:0000256" key="11">
    <source>
        <dbReference type="HAMAP-Rule" id="MF_00244"/>
    </source>
</evidence>
<keyword evidence="4 11" id="KW-0662">Pyridine nucleotide biosynthesis</keyword>
<sequence>MRIALFGGSFDPPHRGHLAIARAALVRLQLDRVLFAPVGSQPLKRGTHPASFEDRVAMVNLAIADEPHFALSLADSPRPDGKPNYTIDTIALVRKELSPADELFLLLGADSFLSIRKWHRAGDLLLACPVIVASRPGFSLMQALRALPAGITDEGEVSAGDVTARRLLGLGGRTSTLYLLPDIEEEVSATAIRNSLARGAQPDSTIAPQVRDYILRRELYRAEPARVARHTHPAS</sequence>
<keyword evidence="9 11" id="KW-0520">NAD</keyword>
<dbReference type="SUPFAM" id="SSF52374">
    <property type="entry name" value="Nucleotidylyl transferase"/>
    <property type="match status" value="1"/>
</dbReference>
<dbReference type="GO" id="GO:0005524">
    <property type="term" value="F:ATP binding"/>
    <property type="evidence" value="ECO:0007669"/>
    <property type="project" value="UniProtKB-KW"/>
</dbReference>
<comment type="pathway">
    <text evidence="2 11">Cofactor biosynthesis; NAD(+) biosynthesis; deamido-NAD(+) from nicotinate D-ribonucleotide: step 1/1.</text>
</comment>
<comment type="caution">
    <text evidence="13">The sequence shown here is derived from an EMBL/GenBank/DDBJ whole genome shotgun (WGS) entry which is preliminary data.</text>
</comment>
<dbReference type="CDD" id="cd02165">
    <property type="entry name" value="NMNAT"/>
    <property type="match status" value="1"/>
</dbReference>
<evidence type="ECO:0000256" key="4">
    <source>
        <dbReference type="ARBA" id="ARBA00022642"/>
    </source>
</evidence>
<keyword evidence="6 11" id="KW-0548">Nucleotidyltransferase</keyword>
<dbReference type="InterPro" id="IPR005248">
    <property type="entry name" value="NadD/NMNAT"/>
</dbReference>
<evidence type="ECO:0000256" key="6">
    <source>
        <dbReference type="ARBA" id="ARBA00022695"/>
    </source>
</evidence>
<evidence type="ECO:0000256" key="1">
    <source>
        <dbReference type="ARBA" id="ARBA00002324"/>
    </source>
</evidence>
<dbReference type="NCBIfam" id="TIGR00482">
    <property type="entry name" value="nicotinate (nicotinamide) nucleotide adenylyltransferase"/>
    <property type="match status" value="1"/>
</dbReference>
<dbReference type="PANTHER" id="PTHR39321:SF3">
    <property type="entry name" value="PHOSPHOPANTETHEINE ADENYLYLTRANSFERASE"/>
    <property type="match status" value="1"/>
</dbReference>